<dbReference type="AlphaFoldDB" id="A0A0A9FSV6"/>
<evidence type="ECO:0000313" key="1">
    <source>
        <dbReference type="EMBL" id="JAE15352.1"/>
    </source>
</evidence>
<reference evidence="1" key="1">
    <citation type="submission" date="2014-09" db="EMBL/GenBank/DDBJ databases">
        <authorList>
            <person name="Magalhaes I.L.F."/>
            <person name="Oliveira U."/>
            <person name="Santos F.R."/>
            <person name="Vidigal T.H.D.A."/>
            <person name="Brescovit A.D."/>
            <person name="Santos A.J."/>
        </authorList>
    </citation>
    <scope>NUCLEOTIDE SEQUENCE</scope>
    <source>
        <tissue evidence="1">Shoot tissue taken approximately 20 cm above the soil surface</tissue>
    </source>
</reference>
<proteinExistence type="predicted"/>
<protein>
    <submittedName>
        <fullName evidence="1">Uncharacterized protein</fullName>
    </submittedName>
</protein>
<sequence length="58" mass="6724">MTQRSERPNKFEPNIICDSIRQQEPALSRPSAPQIWSCEQPATCWHARTRWPDSDGVD</sequence>
<name>A0A0A9FSV6_ARUDO</name>
<organism evidence="1">
    <name type="scientific">Arundo donax</name>
    <name type="common">Giant reed</name>
    <name type="synonym">Donax arundinaceus</name>
    <dbReference type="NCBI Taxonomy" id="35708"/>
    <lineage>
        <taxon>Eukaryota</taxon>
        <taxon>Viridiplantae</taxon>
        <taxon>Streptophyta</taxon>
        <taxon>Embryophyta</taxon>
        <taxon>Tracheophyta</taxon>
        <taxon>Spermatophyta</taxon>
        <taxon>Magnoliopsida</taxon>
        <taxon>Liliopsida</taxon>
        <taxon>Poales</taxon>
        <taxon>Poaceae</taxon>
        <taxon>PACMAD clade</taxon>
        <taxon>Arundinoideae</taxon>
        <taxon>Arundineae</taxon>
        <taxon>Arundo</taxon>
    </lineage>
</organism>
<reference evidence="1" key="2">
    <citation type="journal article" date="2015" name="Data Brief">
        <title>Shoot transcriptome of the giant reed, Arundo donax.</title>
        <authorList>
            <person name="Barrero R.A."/>
            <person name="Guerrero F.D."/>
            <person name="Moolhuijzen P."/>
            <person name="Goolsby J.A."/>
            <person name="Tidwell J."/>
            <person name="Bellgard S.E."/>
            <person name="Bellgard M.I."/>
        </authorList>
    </citation>
    <scope>NUCLEOTIDE SEQUENCE</scope>
    <source>
        <tissue evidence="1">Shoot tissue taken approximately 20 cm above the soil surface</tissue>
    </source>
</reference>
<dbReference type="EMBL" id="GBRH01182544">
    <property type="protein sequence ID" value="JAE15352.1"/>
    <property type="molecule type" value="Transcribed_RNA"/>
</dbReference>
<accession>A0A0A9FSV6</accession>